<feature type="domain" description="Fido" evidence="8">
    <location>
        <begin position="50"/>
        <end position="187"/>
    </location>
</feature>
<evidence type="ECO:0000256" key="6">
    <source>
        <dbReference type="ARBA" id="ARBA00047939"/>
    </source>
</evidence>
<dbReference type="OrthoDB" id="9813719at2"/>
<dbReference type="AlphaFoldDB" id="A0A2P7S3A0"/>
<comment type="caution">
    <text evidence="9">The sequence shown here is derived from an EMBL/GenBank/DDBJ whole genome shotgun (WGS) entry which is preliminary data.</text>
</comment>
<keyword evidence="3" id="KW-0547">Nucleotide-binding</keyword>
<dbReference type="GO" id="GO:0070733">
    <property type="term" value="F:AMPylase activity"/>
    <property type="evidence" value="ECO:0007669"/>
    <property type="project" value="UniProtKB-EC"/>
</dbReference>
<dbReference type="Proteomes" id="UP000241229">
    <property type="component" value="Unassembled WGS sequence"/>
</dbReference>
<evidence type="ECO:0000256" key="3">
    <source>
        <dbReference type="ARBA" id="ARBA00022741"/>
    </source>
</evidence>
<evidence type="ECO:0000256" key="1">
    <source>
        <dbReference type="ARBA" id="ARBA00022679"/>
    </source>
</evidence>
<evidence type="ECO:0000256" key="7">
    <source>
        <dbReference type="ARBA" id="ARBA00048696"/>
    </source>
</evidence>
<evidence type="ECO:0000259" key="8">
    <source>
        <dbReference type="PROSITE" id="PS51459"/>
    </source>
</evidence>
<evidence type="ECO:0000256" key="5">
    <source>
        <dbReference type="ARBA" id="ARBA00034531"/>
    </source>
</evidence>
<dbReference type="PROSITE" id="PS51459">
    <property type="entry name" value="FIDO"/>
    <property type="match status" value="1"/>
</dbReference>
<comment type="catalytic activity">
    <reaction evidence="7">
        <text>L-tyrosyl-[protein] + ATP = O-(5'-adenylyl)-L-tyrosyl-[protein] + diphosphate</text>
        <dbReference type="Rhea" id="RHEA:54288"/>
        <dbReference type="Rhea" id="RHEA-COMP:10136"/>
        <dbReference type="Rhea" id="RHEA-COMP:13846"/>
        <dbReference type="ChEBI" id="CHEBI:30616"/>
        <dbReference type="ChEBI" id="CHEBI:33019"/>
        <dbReference type="ChEBI" id="CHEBI:46858"/>
        <dbReference type="ChEBI" id="CHEBI:83624"/>
        <dbReference type="EC" id="2.7.7.108"/>
    </reaction>
</comment>
<protein>
    <recommendedName>
        <fullName evidence="5">protein adenylyltransferase</fullName>
        <ecNumber evidence="5">2.7.7.108</ecNumber>
    </recommendedName>
</protein>
<dbReference type="InterPro" id="IPR036597">
    <property type="entry name" value="Fido-like_dom_sf"/>
</dbReference>
<dbReference type="GO" id="GO:0051302">
    <property type="term" value="P:regulation of cell division"/>
    <property type="evidence" value="ECO:0007669"/>
    <property type="project" value="TreeGrafter"/>
</dbReference>
<evidence type="ECO:0000256" key="4">
    <source>
        <dbReference type="ARBA" id="ARBA00022840"/>
    </source>
</evidence>
<dbReference type="Gene3D" id="1.10.3290.10">
    <property type="entry name" value="Fido-like domain"/>
    <property type="match status" value="1"/>
</dbReference>
<evidence type="ECO:0000256" key="2">
    <source>
        <dbReference type="ARBA" id="ARBA00022695"/>
    </source>
</evidence>
<dbReference type="PANTHER" id="PTHR39560:SF1">
    <property type="entry name" value="PROTEIN ADENYLYLTRANSFERASE FIC-RELATED"/>
    <property type="match status" value="1"/>
</dbReference>
<evidence type="ECO:0000313" key="9">
    <source>
        <dbReference type="EMBL" id="PSJ56960.1"/>
    </source>
</evidence>
<reference evidence="9 10" key="1">
    <citation type="submission" date="2018-03" db="EMBL/GenBank/DDBJ databases">
        <title>The draft genome of Mesorhizobium sp. 6GN-30.</title>
        <authorList>
            <person name="Liu L."/>
            <person name="Li L."/>
            <person name="Wang T."/>
            <person name="Zhang X."/>
            <person name="Liang L."/>
        </authorList>
    </citation>
    <scope>NUCLEOTIDE SEQUENCE [LARGE SCALE GENOMIC DNA]</scope>
    <source>
        <strain evidence="9 10">6GN30</strain>
    </source>
</reference>
<dbReference type="RefSeq" id="WP_106773787.1">
    <property type="nucleotide sequence ID" value="NZ_PXYK01000019.1"/>
</dbReference>
<evidence type="ECO:0000313" key="10">
    <source>
        <dbReference type="Proteomes" id="UP000241229"/>
    </source>
</evidence>
<dbReference type="PANTHER" id="PTHR39560">
    <property type="entry name" value="PROTEIN ADENYLYLTRANSFERASE FIC-RELATED"/>
    <property type="match status" value="1"/>
</dbReference>
<keyword evidence="2" id="KW-0548">Nucleotidyltransferase</keyword>
<keyword evidence="4" id="KW-0067">ATP-binding</keyword>
<dbReference type="EC" id="2.7.7.108" evidence="5"/>
<keyword evidence="1 9" id="KW-0808">Transferase</keyword>
<dbReference type="GO" id="GO:0005524">
    <property type="term" value="F:ATP binding"/>
    <property type="evidence" value="ECO:0007669"/>
    <property type="project" value="UniProtKB-KW"/>
</dbReference>
<accession>A0A2P7S3A0</accession>
<name>A0A2P7S3A0_9HYPH</name>
<dbReference type="InterPro" id="IPR003812">
    <property type="entry name" value="Fido"/>
</dbReference>
<proteinExistence type="predicted"/>
<dbReference type="EMBL" id="PXYK01000019">
    <property type="protein sequence ID" value="PSJ56960.1"/>
    <property type="molecule type" value="Genomic_DNA"/>
</dbReference>
<keyword evidence="10" id="KW-1185">Reference proteome</keyword>
<sequence length="190" mass="21445">MYTAEADPHCYPGTTVLRNLLDIQDPELLEEAELALFLTRAEEPFPAGEFDVQHYLSLHRHLFQDVYPWAGDIRTIRIGKAGNWFCYPEYIAAELNRIFVELGTPETLARMTDTAFAAHVGHFLAEVNAIHPFREGNGRTQLAFLAILSEHAGFGFNEKILDRDRVMHAMIESFSGNEALLVSVIQDIIA</sequence>
<dbReference type="Pfam" id="PF02661">
    <property type="entry name" value="Fic"/>
    <property type="match status" value="1"/>
</dbReference>
<gene>
    <name evidence="9" type="ORF">C7I84_18965</name>
</gene>
<dbReference type="SUPFAM" id="SSF140931">
    <property type="entry name" value="Fic-like"/>
    <property type="match status" value="1"/>
</dbReference>
<comment type="catalytic activity">
    <reaction evidence="6">
        <text>L-threonyl-[protein] + ATP = 3-O-(5'-adenylyl)-L-threonyl-[protein] + diphosphate</text>
        <dbReference type="Rhea" id="RHEA:54292"/>
        <dbReference type="Rhea" id="RHEA-COMP:11060"/>
        <dbReference type="Rhea" id="RHEA-COMP:13847"/>
        <dbReference type="ChEBI" id="CHEBI:30013"/>
        <dbReference type="ChEBI" id="CHEBI:30616"/>
        <dbReference type="ChEBI" id="CHEBI:33019"/>
        <dbReference type="ChEBI" id="CHEBI:138113"/>
        <dbReference type="EC" id="2.7.7.108"/>
    </reaction>
</comment>
<organism evidence="9 10">
    <name type="scientific">Kumtagia ephedrae</name>
    <dbReference type="NCBI Taxonomy" id="2116701"/>
    <lineage>
        <taxon>Bacteria</taxon>
        <taxon>Pseudomonadati</taxon>
        <taxon>Pseudomonadota</taxon>
        <taxon>Alphaproteobacteria</taxon>
        <taxon>Hyphomicrobiales</taxon>
        <taxon>Phyllobacteriaceae</taxon>
        <taxon>Kumtagia</taxon>
    </lineage>
</organism>